<comment type="caution">
    <text evidence="1">The sequence shown here is derived from an EMBL/GenBank/DDBJ whole genome shotgun (WGS) entry which is preliminary data.</text>
</comment>
<proteinExistence type="predicted"/>
<reference evidence="1" key="1">
    <citation type="submission" date="2022-04" db="EMBL/GenBank/DDBJ databases">
        <title>Genome of the entomopathogenic fungus Entomophthora muscae.</title>
        <authorList>
            <person name="Elya C."/>
            <person name="Lovett B.R."/>
            <person name="Lee E."/>
            <person name="Macias A.M."/>
            <person name="Hajek A.E."/>
            <person name="De Bivort B.L."/>
            <person name="Kasson M.T."/>
            <person name="De Fine Licht H.H."/>
            <person name="Stajich J.E."/>
        </authorList>
    </citation>
    <scope>NUCLEOTIDE SEQUENCE</scope>
    <source>
        <strain evidence="1">Berkeley</strain>
    </source>
</reference>
<protein>
    <submittedName>
        <fullName evidence="1">Uncharacterized protein</fullName>
    </submittedName>
</protein>
<keyword evidence="2" id="KW-1185">Reference proteome</keyword>
<dbReference type="EMBL" id="QTSX02007008">
    <property type="protein sequence ID" value="KAJ9051930.1"/>
    <property type="molecule type" value="Genomic_DNA"/>
</dbReference>
<dbReference type="Proteomes" id="UP001165960">
    <property type="component" value="Unassembled WGS sequence"/>
</dbReference>
<sequence>MPFRVNPPPLQHHFRSKTVCRLFCNTCSTMVCNRGMKAMLLADTKVELYSTDSPPRSVQLVYEDYVTQNCFCRIRNVACLGCGNIVGYHITQPCSKCMESCNNGHFWMFHTEGVFSEERQDPNGTQTLIWASLAPAEHDFECNPMEMEIICR</sequence>
<organism evidence="1 2">
    <name type="scientific">Entomophthora muscae</name>
    <dbReference type="NCBI Taxonomy" id="34485"/>
    <lineage>
        <taxon>Eukaryota</taxon>
        <taxon>Fungi</taxon>
        <taxon>Fungi incertae sedis</taxon>
        <taxon>Zoopagomycota</taxon>
        <taxon>Entomophthoromycotina</taxon>
        <taxon>Entomophthoromycetes</taxon>
        <taxon>Entomophthorales</taxon>
        <taxon>Entomophthoraceae</taxon>
        <taxon>Entomophthora</taxon>
    </lineage>
</organism>
<gene>
    <name evidence="1" type="ORF">DSO57_1039253</name>
</gene>
<accession>A0ACC2RPB8</accession>
<evidence type="ECO:0000313" key="1">
    <source>
        <dbReference type="EMBL" id="KAJ9051930.1"/>
    </source>
</evidence>
<name>A0ACC2RPB8_9FUNG</name>
<evidence type="ECO:0000313" key="2">
    <source>
        <dbReference type="Proteomes" id="UP001165960"/>
    </source>
</evidence>